<gene>
    <name evidence="11" type="ORF">GPECTOR_30g281</name>
</gene>
<comment type="caution">
    <text evidence="11">The sequence shown here is derived from an EMBL/GenBank/DDBJ whole genome shotgun (WGS) entry which is preliminary data.</text>
</comment>
<comment type="similarity">
    <text evidence="3 8">Belongs to the COQ9 family.</text>
</comment>
<name>A0A150GF34_GONPE</name>
<dbReference type="InterPro" id="IPR012762">
    <property type="entry name" value="Ubiq_biosynth_COQ9"/>
</dbReference>
<dbReference type="OrthoDB" id="619536at2759"/>
<accession>A0A150GF34</accession>
<feature type="compositionally biased region" description="Low complexity" evidence="9">
    <location>
        <begin position="182"/>
        <end position="212"/>
    </location>
</feature>
<organism evidence="11 12">
    <name type="scientific">Gonium pectorale</name>
    <name type="common">Green alga</name>
    <dbReference type="NCBI Taxonomy" id="33097"/>
    <lineage>
        <taxon>Eukaryota</taxon>
        <taxon>Viridiplantae</taxon>
        <taxon>Chlorophyta</taxon>
        <taxon>core chlorophytes</taxon>
        <taxon>Chlorophyceae</taxon>
        <taxon>CS clade</taxon>
        <taxon>Chlamydomonadales</taxon>
        <taxon>Volvocaceae</taxon>
        <taxon>Gonium</taxon>
    </lineage>
</organism>
<reference evidence="12" key="1">
    <citation type="journal article" date="2016" name="Nat. Commun.">
        <title>The Gonium pectorale genome demonstrates co-option of cell cycle regulation during the evolution of multicellularity.</title>
        <authorList>
            <person name="Hanschen E.R."/>
            <person name="Marriage T.N."/>
            <person name="Ferris P.J."/>
            <person name="Hamaji T."/>
            <person name="Toyoda A."/>
            <person name="Fujiyama A."/>
            <person name="Neme R."/>
            <person name="Noguchi H."/>
            <person name="Minakuchi Y."/>
            <person name="Suzuki M."/>
            <person name="Kawai-Toyooka H."/>
            <person name="Smith D.R."/>
            <person name="Sparks H."/>
            <person name="Anderson J."/>
            <person name="Bakaric R."/>
            <person name="Luria V."/>
            <person name="Karger A."/>
            <person name="Kirschner M.W."/>
            <person name="Durand P.M."/>
            <person name="Michod R.E."/>
            <person name="Nozaki H."/>
            <person name="Olson B.J."/>
        </authorList>
    </citation>
    <scope>NUCLEOTIDE SEQUENCE [LARGE SCALE GENOMIC DNA]</scope>
    <source>
        <strain evidence="12">NIES-2863</strain>
    </source>
</reference>
<comment type="subcellular location">
    <subcellularLocation>
        <location evidence="1 8">Mitochondrion</location>
    </subcellularLocation>
</comment>
<keyword evidence="12" id="KW-1185">Reference proteome</keyword>
<dbReference type="EMBL" id="LSYV01000031">
    <property type="protein sequence ID" value="KXZ48185.1"/>
    <property type="molecule type" value="Genomic_DNA"/>
</dbReference>
<evidence type="ECO:0000256" key="1">
    <source>
        <dbReference type="ARBA" id="ARBA00004173"/>
    </source>
</evidence>
<evidence type="ECO:0000256" key="3">
    <source>
        <dbReference type="ARBA" id="ARBA00010766"/>
    </source>
</evidence>
<evidence type="ECO:0000259" key="10">
    <source>
        <dbReference type="Pfam" id="PF08511"/>
    </source>
</evidence>
<evidence type="ECO:0000256" key="8">
    <source>
        <dbReference type="RuleBase" id="RU366063"/>
    </source>
</evidence>
<feature type="region of interest" description="Disordered" evidence="9">
    <location>
        <begin position="165"/>
        <end position="212"/>
    </location>
</feature>
<keyword evidence="5" id="KW-0809">Transit peptide</keyword>
<dbReference type="GO" id="GO:0008289">
    <property type="term" value="F:lipid binding"/>
    <property type="evidence" value="ECO:0007669"/>
    <property type="project" value="UniProtKB-UniRule"/>
</dbReference>
<dbReference type="AlphaFoldDB" id="A0A150GF34"/>
<dbReference type="GO" id="GO:0006744">
    <property type="term" value="P:ubiquinone biosynthetic process"/>
    <property type="evidence" value="ECO:0007669"/>
    <property type="project" value="UniProtKB-UniRule"/>
</dbReference>
<evidence type="ECO:0000256" key="6">
    <source>
        <dbReference type="ARBA" id="ARBA00023121"/>
    </source>
</evidence>
<comment type="function">
    <text evidence="8">Membrane-associated protein that warps the membrane surface to access and bind aromatic isoprenes with high specificity, including ubiquinone (CoQ) isoprene intermediates and presents them directly to Coq7, therefore facilitating the Coq7-mediated hydroxylase step. Participates in the biosynthesis of coenzyme Q, also named ubiquinone, an essential lipid-soluble electron transporter for aerobic cellular respiration.</text>
</comment>
<keyword evidence="7 8" id="KW-0496">Mitochondrion</keyword>
<evidence type="ECO:0000313" key="12">
    <source>
        <dbReference type="Proteomes" id="UP000075714"/>
    </source>
</evidence>
<keyword evidence="6 8" id="KW-0446">Lipid-binding</keyword>
<dbReference type="GO" id="GO:0005743">
    <property type="term" value="C:mitochondrial inner membrane"/>
    <property type="evidence" value="ECO:0007669"/>
    <property type="project" value="TreeGrafter"/>
</dbReference>
<dbReference type="InterPro" id="IPR013718">
    <property type="entry name" value="COQ9_C"/>
</dbReference>
<dbReference type="PANTHER" id="PTHR21427">
    <property type="entry name" value="UBIQUINONE BIOSYNTHESIS PROTEIN COQ9, MITOCHONDRIAL"/>
    <property type="match status" value="1"/>
</dbReference>
<sequence>MMLSPAITGILPRGEGELVEHFIDRCNRQFLADLEARQHELRALPLEERIARALQLRLQLLAPYVDSWPQALAVAARPSNAPHGLRLLFALVDDVWAALGDESTDLTWYSKRALLAGAYSSSSLYMMTDYSPGFADTWAALRRRVGEALSLDASLAGALHAATAAAASASGPSPSPPPPAAEPATAAASGGGPAEQQSAPAPSSPAAPVDGQ</sequence>
<dbReference type="UniPathway" id="UPA00232"/>
<protein>
    <recommendedName>
        <fullName evidence="8">Ubiquinone biosynthesis protein</fullName>
    </recommendedName>
</protein>
<dbReference type="Pfam" id="PF08511">
    <property type="entry name" value="COQ9"/>
    <property type="match status" value="1"/>
</dbReference>
<evidence type="ECO:0000256" key="2">
    <source>
        <dbReference type="ARBA" id="ARBA00004749"/>
    </source>
</evidence>
<comment type="pathway">
    <text evidence="2 8">Cofactor biosynthesis; ubiquinone biosynthesis.</text>
</comment>
<proteinExistence type="inferred from homology"/>
<evidence type="ECO:0000256" key="7">
    <source>
        <dbReference type="ARBA" id="ARBA00023128"/>
    </source>
</evidence>
<evidence type="ECO:0000256" key="4">
    <source>
        <dbReference type="ARBA" id="ARBA00022688"/>
    </source>
</evidence>
<keyword evidence="4 8" id="KW-0831">Ubiquinone biosynthesis</keyword>
<dbReference type="STRING" id="33097.A0A150GF34"/>
<evidence type="ECO:0000256" key="9">
    <source>
        <dbReference type="SAM" id="MobiDB-lite"/>
    </source>
</evidence>
<dbReference type="Gene3D" id="1.10.357.10">
    <property type="entry name" value="Tetracycline Repressor, domain 2"/>
    <property type="match status" value="1"/>
</dbReference>
<dbReference type="NCBIfam" id="TIGR02396">
    <property type="entry name" value="diverge_rpsU"/>
    <property type="match status" value="1"/>
</dbReference>
<dbReference type="Proteomes" id="UP000075714">
    <property type="component" value="Unassembled WGS sequence"/>
</dbReference>
<dbReference type="PANTHER" id="PTHR21427:SF19">
    <property type="entry name" value="UBIQUINONE BIOSYNTHESIS PROTEIN COQ9, MITOCHONDRIAL"/>
    <property type="match status" value="1"/>
</dbReference>
<evidence type="ECO:0000256" key="5">
    <source>
        <dbReference type="ARBA" id="ARBA00022946"/>
    </source>
</evidence>
<feature type="domain" description="COQ9 C-terminal" evidence="10">
    <location>
        <begin position="81"/>
        <end position="149"/>
    </location>
</feature>
<evidence type="ECO:0000313" key="11">
    <source>
        <dbReference type="EMBL" id="KXZ48185.1"/>
    </source>
</evidence>